<comment type="subcellular location">
    <subcellularLocation>
        <location evidence="1">Membrane</location>
        <topology evidence="1">Multi-pass membrane protein</topology>
    </subcellularLocation>
</comment>
<evidence type="ECO:0000256" key="5">
    <source>
        <dbReference type="ARBA" id="ARBA00023136"/>
    </source>
</evidence>
<keyword evidence="3 6" id="KW-0812">Transmembrane</keyword>
<evidence type="ECO:0000313" key="8">
    <source>
        <dbReference type="Proteomes" id="UP001203338"/>
    </source>
</evidence>
<keyword evidence="8" id="KW-1185">Reference proteome</keyword>
<comment type="caution">
    <text evidence="7">The sequence shown here is derived from an EMBL/GenBank/DDBJ whole genome shotgun (WGS) entry which is preliminary data.</text>
</comment>
<dbReference type="EMBL" id="JAMFLX010000017">
    <property type="protein sequence ID" value="MCL6270833.1"/>
    <property type="molecule type" value="Genomic_DNA"/>
</dbReference>
<feature type="transmembrane region" description="Helical" evidence="6">
    <location>
        <begin position="51"/>
        <end position="73"/>
    </location>
</feature>
<gene>
    <name evidence="7" type="ORF">M3P05_12955</name>
</gene>
<keyword evidence="5 6" id="KW-0472">Membrane</keyword>
<dbReference type="InterPro" id="IPR000175">
    <property type="entry name" value="Na/ntran_symport"/>
</dbReference>
<keyword evidence="4 6" id="KW-1133">Transmembrane helix</keyword>
<dbReference type="PANTHER" id="PTHR42948">
    <property type="entry name" value="TRANSPORTER"/>
    <property type="match status" value="1"/>
</dbReference>
<dbReference type="SUPFAM" id="SSF161070">
    <property type="entry name" value="SNF-like"/>
    <property type="match status" value="1"/>
</dbReference>
<evidence type="ECO:0000256" key="6">
    <source>
        <dbReference type="SAM" id="Phobius"/>
    </source>
</evidence>
<evidence type="ECO:0000256" key="4">
    <source>
        <dbReference type="ARBA" id="ARBA00022989"/>
    </source>
</evidence>
<evidence type="ECO:0000313" key="7">
    <source>
        <dbReference type="EMBL" id="MCL6270833.1"/>
    </source>
</evidence>
<reference evidence="7 8" key="1">
    <citation type="submission" date="2022-05" db="EMBL/GenBank/DDBJ databases">
        <authorList>
            <person name="Park J.-S."/>
        </authorList>
    </citation>
    <scope>NUCLEOTIDE SEQUENCE [LARGE SCALE GENOMIC DNA]</scope>
    <source>
        <strain evidence="7 8">2012CJ34-2</strain>
    </source>
</reference>
<evidence type="ECO:0000256" key="3">
    <source>
        <dbReference type="ARBA" id="ARBA00022692"/>
    </source>
</evidence>
<proteinExistence type="predicted"/>
<feature type="transmembrane region" description="Helical" evidence="6">
    <location>
        <begin position="25"/>
        <end position="45"/>
    </location>
</feature>
<feature type="transmembrane region" description="Helical" evidence="6">
    <location>
        <begin position="104"/>
        <end position="128"/>
    </location>
</feature>
<name>A0ABT0PHL6_9GAMM</name>
<accession>A0ABT0PHL6</accession>
<evidence type="ECO:0000256" key="2">
    <source>
        <dbReference type="ARBA" id="ARBA00022448"/>
    </source>
</evidence>
<dbReference type="PRINTS" id="PR00176">
    <property type="entry name" value="NANEUSMPORT"/>
</dbReference>
<evidence type="ECO:0000256" key="1">
    <source>
        <dbReference type="ARBA" id="ARBA00004141"/>
    </source>
</evidence>
<dbReference type="Proteomes" id="UP001203338">
    <property type="component" value="Unassembled WGS sequence"/>
</dbReference>
<organism evidence="7 8">
    <name type="scientific">Parendozoicomonas callyspongiae</name>
    <dbReference type="NCBI Taxonomy" id="2942213"/>
    <lineage>
        <taxon>Bacteria</taxon>
        <taxon>Pseudomonadati</taxon>
        <taxon>Pseudomonadota</taxon>
        <taxon>Gammaproteobacteria</taxon>
        <taxon>Oceanospirillales</taxon>
        <taxon>Endozoicomonadaceae</taxon>
        <taxon>Parendozoicomonas</taxon>
    </lineage>
</organism>
<keyword evidence="2" id="KW-0813">Transport</keyword>
<protein>
    <recommendedName>
        <fullName evidence="9">Sodium-dependent transporter</fullName>
    </recommendedName>
</protein>
<dbReference type="PROSITE" id="PS50267">
    <property type="entry name" value="NA_NEUROTRAN_SYMP_3"/>
    <property type="match status" value="1"/>
</dbReference>
<dbReference type="RefSeq" id="WP_249700129.1">
    <property type="nucleotide sequence ID" value="NZ_JAMFLX010000017.1"/>
</dbReference>
<dbReference type="InterPro" id="IPR037272">
    <property type="entry name" value="SNS_sf"/>
</dbReference>
<dbReference type="Pfam" id="PF00209">
    <property type="entry name" value="SNF"/>
    <property type="match status" value="1"/>
</dbReference>
<dbReference type="PANTHER" id="PTHR42948:SF1">
    <property type="entry name" value="TRANSPORTER"/>
    <property type="match status" value="1"/>
</dbReference>
<sequence length="160" mass="17008">MQSVQSHTAASDVAAPGRDSFNTRVGFILACICSAVGMANIWLFPYRLGQFGGAAFLIPYFFFIIVIGLFGVMGEMAFGRAMKTGPLGAFKKAFERRGVKGSDVFGVIPVIGSLGIAIGYAVVVGWILRFTFGSFSGAVLAAENSGAYFGEIAGPFYRLY</sequence>
<evidence type="ECO:0008006" key="9">
    <source>
        <dbReference type="Google" id="ProtNLM"/>
    </source>
</evidence>